<dbReference type="AlphaFoldDB" id="A0A840G642"/>
<feature type="compositionally biased region" description="Basic and acidic residues" evidence="1">
    <location>
        <begin position="111"/>
        <end position="120"/>
    </location>
</feature>
<protein>
    <submittedName>
        <fullName evidence="3">Ribosome-associated protein</fullName>
    </submittedName>
</protein>
<dbReference type="OrthoDB" id="9815709at2"/>
<gene>
    <name evidence="3" type="ORF">GGD90_000555</name>
</gene>
<dbReference type="InterPro" id="IPR000352">
    <property type="entry name" value="Pep_chain_release_fac_I"/>
</dbReference>
<dbReference type="Gene3D" id="3.30.160.20">
    <property type="match status" value="1"/>
</dbReference>
<evidence type="ECO:0000259" key="2">
    <source>
        <dbReference type="Pfam" id="PF00472"/>
    </source>
</evidence>
<comment type="caution">
    <text evidence="3">The sequence shown here is derived from an EMBL/GenBank/DDBJ whole genome shotgun (WGS) entry which is preliminary data.</text>
</comment>
<dbReference type="EMBL" id="JACIGE010000002">
    <property type="protein sequence ID" value="MBB4246198.1"/>
    <property type="molecule type" value="Genomic_DNA"/>
</dbReference>
<dbReference type="RefSeq" id="WP_153115751.1">
    <property type="nucleotide sequence ID" value="NZ_JACIGE010000002.1"/>
</dbReference>
<feature type="domain" description="Prokaryotic-type class I peptide chain release factors" evidence="2">
    <location>
        <begin position="5"/>
        <end position="128"/>
    </location>
</feature>
<sequence>MRFRLSVSLDEVEISAIRAQGAGGQNVNKVSNAVHLRFDIAASSLPEAVRERLRQLGDQRISKDGIVIIKAQEFRSLEQNRAEALNRLNDLVASVATLPKKRRPTRPTRGSVEKRLESKSRRARVKAGRRGGDE</sequence>
<dbReference type="NCBIfam" id="NF006718">
    <property type="entry name" value="PRK09256.1"/>
    <property type="match status" value="1"/>
</dbReference>
<name>A0A840G642_RHOTE</name>
<dbReference type="GO" id="GO:0043022">
    <property type="term" value="F:ribosome binding"/>
    <property type="evidence" value="ECO:0007669"/>
    <property type="project" value="TreeGrafter"/>
</dbReference>
<accession>A0A840G642</accession>
<feature type="compositionally biased region" description="Basic residues" evidence="1">
    <location>
        <begin position="121"/>
        <end position="134"/>
    </location>
</feature>
<dbReference type="GO" id="GO:0003747">
    <property type="term" value="F:translation release factor activity"/>
    <property type="evidence" value="ECO:0007669"/>
    <property type="project" value="InterPro"/>
</dbReference>
<proteinExistence type="predicted"/>
<dbReference type="Proteomes" id="UP000587070">
    <property type="component" value="Unassembled WGS sequence"/>
</dbReference>
<feature type="region of interest" description="Disordered" evidence="1">
    <location>
        <begin position="96"/>
        <end position="134"/>
    </location>
</feature>
<organism evidence="3 4">
    <name type="scientific">Rhodocyclus tenuis</name>
    <name type="common">Rhodospirillum tenue</name>
    <dbReference type="NCBI Taxonomy" id="1066"/>
    <lineage>
        <taxon>Bacteria</taxon>
        <taxon>Pseudomonadati</taxon>
        <taxon>Pseudomonadota</taxon>
        <taxon>Betaproteobacteria</taxon>
        <taxon>Rhodocyclales</taxon>
        <taxon>Rhodocyclaceae</taxon>
        <taxon>Rhodocyclus</taxon>
    </lineage>
</organism>
<keyword evidence="4" id="KW-1185">Reference proteome</keyword>
<dbReference type="GO" id="GO:0004045">
    <property type="term" value="F:peptidyl-tRNA hydrolase activity"/>
    <property type="evidence" value="ECO:0007669"/>
    <property type="project" value="TreeGrafter"/>
</dbReference>
<evidence type="ECO:0000313" key="3">
    <source>
        <dbReference type="EMBL" id="MBB4246198.1"/>
    </source>
</evidence>
<evidence type="ECO:0000313" key="4">
    <source>
        <dbReference type="Proteomes" id="UP000587070"/>
    </source>
</evidence>
<dbReference type="GO" id="GO:0072344">
    <property type="term" value="P:rescue of stalled ribosome"/>
    <property type="evidence" value="ECO:0007669"/>
    <property type="project" value="TreeGrafter"/>
</dbReference>
<dbReference type="PANTHER" id="PTHR47814">
    <property type="entry name" value="PEPTIDYL-TRNA HYDROLASE ARFB"/>
    <property type="match status" value="1"/>
</dbReference>
<dbReference type="PANTHER" id="PTHR47814:SF1">
    <property type="entry name" value="PEPTIDYL-TRNA HYDROLASE ARFB"/>
    <property type="match status" value="1"/>
</dbReference>
<evidence type="ECO:0000256" key="1">
    <source>
        <dbReference type="SAM" id="MobiDB-lite"/>
    </source>
</evidence>
<dbReference type="Pfam" id="PF00472">
    <property type="entry name" value="RF-1"/>
    <property type="match status" value="1"/>
</dbReference>
<dbReference type="SUPFAM" id="SSF110916">
    <property type="entry name" value="Peptidyl-tRNA hydrolase domain-like"/>
    <property type="match status" value="1"/>
</dbReference>
<reference evidence="3 4" key="1">
    <citation type="submission" date="2020-08" db="EMBL/GenBank/DDBJ databases">
        <title>Genome sequencing of Purple Non-Sulfur Bacteria from various extreme environments.</title>
        <authorList>
            <person name="Mayer M."/>
        </authorList>
    </citation>
    <scope>NUCLEOTIDE SEQUENCE [LARGE SCALE GENOMIC DNA]</scope>
    <source>
        <strain evidence="3 4">2761</strain>
    </source>
</reference>